<dbReference type="Gene3D" id="3.30.40.250">
    <property type="match status" value="1"/>
</dbReference>
<name>B0RBE0_CLASE</name>
<dbReference type="AlphaFoldDB" id="B0RBE0"/>
<sequence length="472" mass="50193">MRGPMDPAPAPASARPTDLRPAGLAPAHLAPTDLRPADLAPADLVDARTGVVRRIEPRATPAHFPPAFQLAHAVLADSTAFCPWASDASGAGHSFADPDAVLGAAVGEAVERYCGNLVPAGLVRSSARRLRAAGRPVLGPTALALYSAAQHASGLLPVAVLDDDAVVDWTEAERLGTGERLLVPASLVWVAHALLVPPAMHPIMQAGLATGRTADEALWGGLGEVIERDAMTRAWTDGDGLVELEVPRALHDLARGPADALSCRWFLFPHASGLPIVGALLADARTGYLTLGMASGGLPRRAARKALGEALQLQLFQADLDDPAGPYMAAARDPRSPLKPWRADRAYRRSYRPDLADVVDYGCHLQLHLDPGVQRAFHEELERSITNRLPLDDVSGRWDGPHRLGELVEELRAQGREVLAVDVTLPEIRRAGLHVTRVIVPGLRSNAPHALPFLGGPDPAPPRPARPVPLPH</sequence>
<feature type="compositionally biased region" description="Pro residues" evidence="1">
    <location>
        <begin position="1"/>
        <end position="10"/>
    </location>
</feature>
<dbReference type="eggNOG" id="COG1944">
    <property type="taxonomic scope" value="Bacteria"/>
</dbReference>
<proteinExistence type="predicted"/>
<evidence type="ECO:0000313" key="3">
    <source>
        <dbReference type="Proteomes" id="UP000001318"/>
    </source>
</evidence>
<protein>
    <submittedName>
        <fullName evidence="2">Uncharacterized protein</fullName>
    </submittedName>
</protein>
<feature type="region of interest" description="Disordered" evidence="1">
    <location>
        <begin position="450"/>
        <end position="472"/>
    </location>
</feature>
<dbReference type="EMBL" id="AM849034">
    <property type="protein sequence ID" value="CAQ01681.1"/>
    <property type="molecule type" value="Genomic_DNA"/>
</dbReference>
<dbReference type="OrthoDB" id="2379922at2"/>
<evidence type="ECO:0000256" key="1">
    <source>
        <dbReference type="SAM" id="MobiDB-lite"/>
    </source>
</evidence>
<dbReference type="PANTHER" id="PTHR37809:SF1">
    <property type="entry name" value="RIBOSOMAL PROTEIN S12 METHYLTHIOTRANSFERASE ACCESSORY FACTOR YCAO"/>
    <property type="match status" value="1"/>
</dbReference>
<dbReference type="Gene3D" id="3.30.160.660">
    <property type="match status" value="1"/>
</dbReference>
<dbReference type="InterPro" id="IPR003776">
    <property type="entry name" value="YcaO-like_dom"/>
</dbReference>
<organism evidence="2 3">
    <name type="scientific">Clavibacter sepedonicus</name>
    <name type="common">Clavibacter michiganensis subsp. sepedonicus</name>
    <dbReference type="NCBI Taxonomy" id="31964"/>
    <lineage>
        <taxon>Bacteria</taxon>
        <taxon>Bacillati</taxon>
        <taxon>Actinomycetota</taxon>
        <taxon>Actinomycetes</taxon>
        <taxon>Micrococcales</taxon>
        <taxon>Microbacteriaceae</taxon>
        <taxon>Clavibacter</taxon>
    </lineage>
</organism>
<feature type="compositionally biased region" description="Pro residues" evidence="1">
    <location>
        <begin position="458"/>
        <end position="472"/>
    </location>
</feature>
<accession>B0RBE0</accession>
<gene>
    <name evidence="2" type="ordered locus">CMS1570</name>
</gene>
<feature type="region of interest" description="Disordered" evidence="1">
    <location>
        <begin position="1"/>
        <end position="35"/>
    </location>
</feature>
<dbReference type="PANTHER" id="PTHR37809">
    <property type="entry name" value="RIBOSOMAL PROTEIN S12 METHYLTHIOTRANSFERASE ACCESSORY FACTOR YCAO"/>
    <property type="match status" value="1"/>
</dbReference>
<keyword evidence="3" id="KW-1185">Reference proteome</keyword>
<dbReference type="STRING" id="31964.CMS1570"/>
<reference evidence="2 3" key="1">
    <citation type="journal article" date="2008" name="J. Bacteriol.">
        <title>Genome of the actinomycete plant pathogen Clavibacter michiganensis subsp. sepedonicus suggests recent niche adaptation.</title>
        <authorList>
            <person name="Bentley S.D."/>
            <person name="Corton C."/>
            <person name="Brown S.E."/>
            <person name="Barron A."/>
            <person name="Clark L."/>
            <person name="Doggett J."/>
            <person name="Harris B."/>
            <person name="Ormond D."/>
            <person name="Quail M.A."/>
            <person name="May G."/>
            <person name="Francis D."/>
            <person name="Knudson D."/>
            <person name="Parkhill J."/>
            <person name="Ishimaru C.A."/>
        </authorList>
    </citation>
    <scope>NUCLEOTIDE SEQUENCE [LARGE SCALE GENOMIC DNA]</scope>
    <source>
        <strain evidence="3">ATCC 33113 / DSM 20744 / JCM 9667 / LMG 2889 / ICMP 2535 / C-1</strain>
    </source>
</reference>
<dbReference type="PROSITE" id="PS51664">
    <property type="entry name" value="YCAO"/>
    <property type="match status" value="1"/>
</dbReference>
<dbReference type="HOGENOM" id="CLU_020793_2_0_11"/>
<dbReference type="KEGG" id="cms:CMS1570"/>
<dbReference type="Pfam" id="PF02624">
    <property type="entry name" value="YcaO"/>
    <property type="match status" value="1"/>
</dbReference>
<dbReference type="Proteomes" id="UP000001318">
    <property type="component" value="Chromosome"/>
</dbReference>
<dbReference type="Gene3D" id="3.30.1330.230">
    <property type="match status" value="1"/>
</dbReference>
<evidence type="ECO:0000313" key="2">
    <source>
        <dbReference type="EMBL" id="CAQ01681.1"/>
    </source>
</evidence>